<evidence type="ECO:0000256" key="12">
    <source>
        <dbReference type="ARBA" id="ARBA00048212"/>
    </source>
</evidence>
<dbReference type="GO" id="GO:0009099">
    <property type="term" value="P:L-valine biosynthetic process"/>
    <property type="evidence" value="ECO:0007669"/>
    <property type="project" value="UniProtKB-UniPathway"/>
</dbReference>
<evidence type="ECO:0000256" key="13">
    <source>
        <dbReference type="ARBA" id="ARBA00048798"/>
    </source>
</evidence>
<evidence type="ECO:0000256" key="6">
    <source>
        <dbReference type="ARBA" id="ARBA00009320"/>
    </source>
</evidence>
<reference evidence="17 19" key="1">
    <citation type="journal article" date="2005" name="Environ. Microbiol.">
        <title>Genetic and functional properties of uncultivated thermophilic crenarchaeotes from a subsurface gold mine as revealed by analysis of genome fragments.</title>
        <authorList>
            <person name="Nunoura T."/>
            <person name="Hirayama H."/>
            <person name="Takami H."/>
            <person name="Oida H."/>
            <person name="Nishi S."/>
            <person name="Shimamura S."/>
            <person name="Suzuki Y."/>
            <person name="Inagaki F."/>
            <person name="Takai K."/>
            <person name="Nealson K.H."/>
            <person name="Horikoshi K."/>
        </authorList>
    </citation>
    <scope>NUCLEOTIDE SEQUENCE [LARGE SCALE GENOMIC DNA]</scope>
</reference>
<dbReference type="InterPro" id="IPR043131">
    <property type="entry name" value="BCAT-like_N"/>
</dbReference>
<evidence type="ECO:0000256" key="11">
    <source>
        <dbReference type="ARBA" id="ARBA00023304"/>
    </source>
</evidence>
<comment type="function">
    <text evidence="2 16">Acts on leucine, isoleucine and valine.</text>
</comment>
<dbReference type="AlphaFoldDB" id="E6N7J7"/>
<dbReference type="GO" id="GO:0009098">
    <property type="term" value="P:L-leucine biosynthetic process"/>
    <property type="evidence" value="ECO:0007669"/>
    <property type="project" value="UniProtKB-UniPathway"/>
</dbReference>
<evidence type="ECO:0000256" key="9">
    <source>
        <dbReference type="ARBA" id="ARBA00022679"/>
    </source>
</evidence>
<dbReference type="UniPathway" id="UPA00047">
    <property type="reaction ID" value="UER00058"/>
</dbReference>
<dbReference type="EC" id="2.6.1.42" evidence="16"/>
<comment type="pathway">
    <text evidence="5 16">Amino-acid biosynthesis; L-leucine biosynthesis; L-leucine from 3-methyl-2-oxobutanoate: step 4/4.</text>
</comment>
<dbReference type="EMBL" id="AP011861">
    <property type="protein sequence ID" value="BAJ48266.1"/>
    <property type="molecule type" value="Genomic_DNA"/>
</dbReference>
<keyword evidence="9 16" id="KW-0808">Transferase</keyword>
<comment type="catalytic activity">
    <reaction evidence="13 16">
        <text>L-isoleucine + 2-oxoglutarate = (S)-3-methyl-2-oxopentanoate + L-glutamate</text>
        <dbReference type="Rhea" id="RHEA:24801"/>
        <dbReference type="ChEBI" id="CHEBI:16810"/>
        <dbReference type="ChEBI" id="CHEBI:29985"/>
        <dbReference type="ChEBI" id="CHEBI:35146"/>
        <dbReference type="ChEBI" id="CHEBI:58045"/>
        <dbReference type="EC" id="2.6.1.42"/>
    </reaction>
</comment>
<dbReference type="Gene3D" id="3.20.10.10">
    <property type="entry name" value="D-amino Acid Aminotransferase, subunit A, domain 2"/>
    <property type="match status" value="1"/>
</dbReference>
<dbReference type="NCBIfam" id="NF005146">
    <property type="entry name" value="PRK06606.1"/>
    <property type="match status" value="1"/>
</dbReference>
<comment type="catalytic activity">
    <reaction evidence="14 16">
        <text>L-leucine + 2-oxoglutarate = 4-methyl-2-oxopentanoate + L-glutamate</text>
        <dbReference type="Rhea" id="RHEA:18321"/>
        <dbReference type="ChEBI" id="CHEBI:16810"/>
        <dbReference type="ChEBI" id="CHEBI:17865"/>
        <dbReference type="ChEBI" id="CHEBI:29985"/>
        <dbReference type="ChEBI" id="CHEBI:57427"/>
        <dbReference type="EC" id="2.6.1.42"/>
    </reaction>
</comment>
<dbReference type="SUPFAM" id="SSF56752">
    <property type="entry name" value="D-aminoacid aminotransferase-like PLP-dependent enzymes"/>
    <property type="match status" value="1"/>
</dbReference>
<evidence type="ECO:0000256" key="4">
    <source>
        <dbReference type="ARBA" id="ARBA00004931"/>
    </source>
</evidence>
<sequence>MAWRAFGGLKAVWMDGELVPWEQAKVHVTVNALHYGTAVFEGIRGYSQNEEIYVFRLRDHLKRLVESAKIVMFNNPYTVEQLQDAVIKTIRANGYRSNVYIRPIIYAGENIMSLNARELPIRASIIVFPLEKFFDKTGLRVCVSSWRRLPDTSMPPRAKAAANYLNSILASTEAKMMGYDEALLLDHQGYVSEGAGENLFLVKNEVLATPPISSSILEGITRDTVIKMASDQGFRVVERQISRTELYTADELFFSGTAAEITPIVEVDGRRIGDGAAGPVTSKLSKLYHNIVRGLEPRYKEWLTPVYGSK</sequence>
<organism evidence="17 19">
    <name type="scientific">Caldiarchaeum subterraneum</name>
    <dbReference type="NCBI Taxonomy" id="311458"/>
    <lineage>
        <taxon>Archaea</taxon>
        <taxon>Nitrososphaerota</taxon>
        <taxon>Candidatus Caldarchaeales</taxon>
        <taxon>Candidatus Caldarchaeaceae</taxon>
        <taxon>Candidatus Caldarchaeum</taxon>
    </lineage>
</organism>
<comment type="pathway">
    <text evidence="3 16">Amino-acid biosynthesis; L-isoleucine biosynthesis; L-isoleucine from 2-oxobutanoate: step 4/4.</text>
</comment>
<dbReference type="UniPathway" id="UPA00048">
    <property type="reaction ID" value="UER00073"/>
</dbReference>
<evidence type="ECO:0000256" key="7">
    <source>
        <dbReference type="ARBA" id="ARBA00022576"/>
    </source>
</evidence>
<dbReference type="STRING" id="311458.CSUB_C1252"/>
<dbReference type="InterPro" id="IPR043132">
    <property type="entry name" value="BCAT-like_C"/>
</dbReference>
<dbReference type="InterPro" id="IPR005785">
    <property type="entry name" value="B_amino_transI"/>
</dbReference>
<dbReference type="GO" id="GO:0004084">
    <property type="term" value="F:branched-chain-amino-acid transaminase activity"/>
    <property type="evidence" value="ECO:0007669"/>
    <property type="project" value="UniProtKB-EC"/>
</dbReference>
<dbReference type="InterPro" id="IPR001544">
    <property type="entry name" value="Aminotrans_IV"/>
</dbReference>
<dbReference type="NCBIfam" id="TIGR01122">
    <property type="entry name" value="ilvE_I"/>
    <property type="match status" value="1"/>
</dbReference>
<reference evidence="17 19" key="2">
    <citation type="journal article" date="2011" name="Nucleic Acids Res.">
        <title>Insights into the evolution of Archaea and eukaryotic protein modifier systems revealed by the genome of a novel archaeal group.</title>
        <authorList>
            <person name="Nunoura T."/>
            <person name="Takaki Y."/>
            <person name="Kakuta J."/>
            <person name="Nishi S."/>
            <person name="Sugahara J."/>
            <person name="Kazama H."/>
            <person name="Chee G."/>
            <person name="Hattori M."/>
            <person name="Kanai A."/>
            <person name="Atomi H."/>
            <person name="Takai K."/>
            <person name="Takami H."/>
        </authorList>
    </citation>
    <scope>NUCLEOTIDE SEQUENCE [LARGE SCALE GENOMIC DNA]</scope>
</reference>
<dbReference type="EMBL" id="BA000048">
    <property type="protein sequence ID" value="BAJ51103.1"/>
    <property type="molecule type" value="Genomic_DNA"/>
</dbReference>
<evidence type="ECO:0000313" key="19">
    <source>
        <dbReference type="Proteomes" id="UP000008120"/>
    </source>
</evidence>
<evidence type="ECO:0000256" key="3">
    <source>
        <dbReference type="ARBA" id="ARBA00004824"/>
    </source>
</evidence>
<keyword evidence="8 16" id="KW-0028">Amino-acid biosynthesis</keyword>
<dbReference type="BioCyc" id="CCAL311458:G131R-1266-MONOMER"/>
<dbReference type="FunFam" id="3.20.10.10:FF:000001">
    <property type="entry name" value="Branched-chain-amino-acid aminotransferase"/>
    <property type="match status" value="1"/>
</dbReference>
<comment type="cofactor">
    <cofactor evidence="1 16">
        <name>pyridoxal 5'-phosphate</name>
        <dbReference type="ChEBI" id="CHEBI:597326"/>
    </cofactor>
</comment>
<dbReference type="Proteomes" id="UP000008120">
    <property type="component" value="Chromosome"/>
</dbReference>
<keyword evidence="10 16" id="KW-0663">Pyridoxal phosphate</keyword>
<dbReference type="PANTHER" id="PTHR42743:SF11">
    <property type="entry name" value="AMINODEOXYCHORISMATE LYASE"/>
    <property type="match status" value="1"/>
</dbReference>
<comment type="catalytic activity">
    <reaction evidence="12 16">
        <text>L-valine + 2-oxoglutarate = 3-methyl-2-oxobutanoate + L-glutamate</text>
        <dbReference type="Rhea" id="RHEA:24813"/>
        <dbReference type="ChEBI" id="CHEBI:11851"/>
        <dbReference type="ChEBI" id="CHEBI:16810"/>
        <dbReference type="ChEBI" id="CHEBI:29985"/>
        <dbReference type="ChEBI" id="CHEBI:57762"/>
        <dbReference type="EC" id="2.6.1.42"/>
    </reaction>
</comment>
<name>E6N7J7_CALS0</name>
<comment type="pathway">
    <text evidence="4 16">Amino-acid biosynthesis; L-valine biosynthesis; L-valine from pyruvate: step 4/4.</text>
</comment>
<accession>E6N7J7</accession>
<dbReference type="UniPathway" id="UPA00049">
    <property type="reaction ID" value="UER00062"/>
</dbReference>
<evidence type="ECO:0000256" key="16">
    <source>
        <dbReference type="RuleBase" id="RU364094"/>
    </source>
</evidence>
<evidence type="ECO:0000256" key="1">
    <source>
        <dbReference type="ARBA" id="ARBA00001933"/>
    </source>
</evidence>
<dbReference type="PROSITE" id="PS00770">
    <property type="entry name" value="AA_TRANSFER_CLASS_4"/>
    <property type="match status" value="1"/>
</dbReference>
<dbReference type="Pfam" id="PF01063">
    <property type="entry name" value="Aminotran_4"/>
    <property type="match status" value="1"/>
</dbReference>
<dbReference type="InterPro" id="IPR033939">
    <property type="entry name" value="BCAT_family"/>
</dbReference>
<keyword evidence="7 16" id="KW-0032">Aminotransferase</keyword>
<evidence type="ECO:0000256" key="15">
    <source>
        <dbReference type="RuleBase" id="RU004106"/>
    </source>
</evidence>
<comment type="similarity">
    <text evidence="6 15">Belongs to the class-IV pyridoxal-phosphate-dependent aminotransferase family.</text>
</comment>
<dbReference type="InterPro" id="IPR050571">
    <property type="entry name" value="Class-IV_PLP-Dep_Aminotrnsfr"/>
</dbReference>
<evidence type="ECO:0000256" key="14">
    <source>
        <dbReference type="ARBA" id="ARBA00049229"/>
    </source>
</evidence>
<dbReference type="PANTHER" id="PTHR42743">
    <property type="entry name" value="AMINO-ACID AMINOTRANSFERASE"/>
    <property type="match status" value="1"/>
</dbReference>
<evidence type="ECO:0000313" key="18">
    <source>
        <dbReference type="EMBL" id="BAJ51103.1"/>
    </source>
</evidence>
<evidence type="ECO:0000256" key="2">
    <source>
        <dbReference type="ARBA" id="ARBA00003109"/>
    </source>
</evidence>
<dbReference type="CDD" id="cd01557">
    <property type="entry name" value="BCAT_beta_family"/>
    <property type="match status" value="1"/>
</dbReference>
<evidence type="ECO:0000256" key="5">
    <source>
        <dbReference type="ARBA" id="ARBA00005072"/>
    </source>
</evidence>
<dbReference type="Gene3D" id="3.30.470.10">
    <property type="match status" value="1"/>
</dbReference>
<keyword evidence="11 16" id="KW-0100">Branched-chain amino acid biosynthesis</keyword>
<protein>
    <recommendedName>
        <fullName evidence="16">Branched-chain-amino-acid aminotransferase</fullName>
        <shortName evidence="16">BCAT</shortName>
        <ecNumber evidence="16">2.6.1.42</ecNumber>
    </recommendedName>
</protein>
<gene>
    <name evidence="16" type="primary">ilvE</name>
    <name evidence="18" type="ORF">CSUB_C1252</name>
    <name evidence="17" type="ORF">HGMM_F31B05C02</name>
</gene>
<dbReference type="GO" id="GO:0009097">
    <property type="term" value="P:isoleucine biosynthetic process"/>
    <property type="evidence" value="ECO:0007669"/>
    <property type="project" value="UniProtKB-UniPathway"/>
</dbReference>
<proteinExistence type="inferred from homology"/>
<evidence type="ECO:0000256" key="8">
    <source>
        <dbReference type="ARBA" id="ARBA00022605"/>
    </source>
</evidence>
<dbReference type="KEGG" id="csu:CSUB_C1252"/>
<dbReference type="InterPro" id="IPR018300">
    <property type="entry name" value="Aminotrans_IV_CS"/>
</dbReference>
<evidence type="ECO:0000256" key="10">
    <source>
        <dbReference type="ARBA" id="ARBA00022898"/>
    </source>
</evidence>
<evidence type="ECO:0000313" key="17">
    <source>
        <dbReference type="EMBL" id="BAJ48266.1"/>
    </source>
</evidence>
<dbReference type="InterPro" id="IPR036038">
    <property type="entry name" value="Aminotransferase-like"/>
</dbReference>